<dbReference type="InterPro" id="IPR018511">
    <property type="entry name" value="Hemolysin-typ_Ca-bd_CS"/>
</dbReference>
<comment type="caution">
    <text evidence="1">The sequence shown here is derived from an EMBL/GenBank/DDBJ whole genome shotgun (WGS) entry which is preliminary data.</text>
</comment>
<organism evidence="1 2">
    <name type="scientific">Novosphingobium barchaimii LL02</name>
    <dbReference type="NCBI Taxonomy" id="1114963"/>
    <lineage>
        <taxon>Bacteria</taxon>
        <taxon>Pseudomonadati</taxon>
        <taxon>Pseudomonadota</taxon>
        <taxon>Alphaproteobacteria</taxon>
        <taxon>Sphingomonadales</taxon>
        <taxon>Sphingomonadaceae</taxon>
        <taxon>Novosphingobium</taxon>
    </lineage>
</organism>
<dbReference type="PATRIC" id="fig|1114963.3.peg.4765"/>
<protein>
    <submittedName>
        <fullName evidence="1">Uncharacterized protein</fullName>
    </submittedName>
</protein>
<dbReference type="OrthoDB" id="7502223at2"/>
<evidence type="ECO:0000313" key="1">
    <source>
        <dbReference type="EMBL" id="KMS50938.1"/>
    </source>
</evidence>
<accession>A0A0J7XIG3</accession>
<dbReference type="SUPFAM" id="SSF51120">
    <property type="entry name" value="beta-Roll"/>
    <property type="match status" value="1"/>
</dbReference>
<dbReference type="InterPro" id="IPR011049">
    <property type="entry name" value="Serralysin-like_metalloprot_C"/>
</dbReference>
<dbReference type="Pfam" id="PF00353">
    <property type="entry name" value="HemolysinCabind"/>
    <property type="match status" value="1"/>
</dbReference>
<dbReference type="GO" id="GO:0005509">
    <property type="term" value="F:calcium ion binding"/>
    <property type="evidence" value="ECO:0007669"/>
    <property type="project" value="InterPro"/>
</dbReference>
<dbReference type="Proteomes" id="UP000052268">
    <property type="component" value="Unassembled WGS sequence"/>
</dbReference>
<sequence length="146" mass="15246">MPTYYGTDGSDKIAGSGGKDALAGGKGIDYYYGGAGNDAFVLKLSDFDPALNNNTSIGAKAQDFIYDFHGAGVYEAGNNDFLYLSGFGAGSTITFTGYGYNGASPGGDIHAQYYTIHSTTTGLDYVVAVGSVNGNQLKLGDYNFYN</sequence>
<dbReference type="RefSeq" id="WP_148649523.1">
    <property type="nucleotide sequence ID" value="NZ_KQ130460.1"/>
</dbReference>
<dbReference type="PRINTS" id="PR00313">
    <property type="entry name" value="CABNDNGRPT"/>
</dbReference>
<gene>
    <name evidence="1" type="ORF">V474_05600</name>
</gene>
<dbReference type="AlphaFoldDB" id="A0A0J7XIG3"/>
<dbReference type="Gene3D" id="2.150.10.10">
    <property type="entry name" value="Serralysin-like metalloprotease, C-terminal"/>
    <property type="match status" value="1"/>
</dbReference>
<dbReference type="PROSITE" id="PS00330">
    <property type="entry name" value="HEMOLYSIN_CALCIUM"/>
    <property type="match status" value="1"/>
</dbReference>
<proteinExistence type="predicted"/>
<name>A0A0J7XIG3_9SPHN</name>
<dbReference type="EMBL" id="JACU01000014">
    <property type="protein sequence ID" value="KMS50938.1"/>
    <property type="molecule type" value="Genomic_DNA"/>
</dbReference>
<dbReference type="InterPro" id="IPR001343">
    <property type="entry name" value="Hemolysn_Ca-bd"/>
</dbReference>
<evidence type="ECO:0000313" key="2">
    <source>
        <dbReference type="Proteomes" id="UP000052268"/>
    </source>
</evidence>
<reference evidence="1 2" key="1">
    <citation type="journal article" date="2015" name="G3 (Bethesda)">
        <title>Insights into Ongoing Evolution of the Hexachlorocyclohexane Catabolic Pathway from Comparative Genomics of Ten Sphingomonadaceae Strains.</title>
        <authorList>
            <person name="Pearce S.L."/>
            <person name="Oakeshott J.G."/>
            <person name="Pandey G."/>
        </authorList>
    </citation>
    <scope>NUCLEOTIDE SEQUENCE [LARGE SCALE GENOMIC DNA]</scope>
    <source>
        <strain evidence="1 2">LL02</strain>
    </source>
</reference>
<keyword evidence="2" id="KW-1185">Reference proteome</keyword>